<accession>A0ABQ6HDP2</accession>
<evidence type="ECO:0000313" key="2">
    <source>
        <dbReference type="EMBL" id="GLX84591.1"/>
    </source>
</evidence>
<protein>
    <submittedName>
        <fullName evidence="2">Uncharacterized protein</fullName>
    </submittedName>
</protein>
<dbReference type="EMBL" id="BSSV01000001">
    <property type="protein sequence ID" value="GLX84591.1"/>
    <property type="molecule type" value="Genomic_DNA"/>
</dbReference>
<keyword evidence="1" id="KW-0732">Signal</keyword>
<organism evidence="2 3">
    <name type="scientific">Thalassotalea loyana</name>
    <dbReference type="NCBI Taxonomy" id="280483"/>
    <lineage>
        <taxon>Bacteria</taxon>
        <taxon>Pseudomonadati</taxon>
        <taxon>Pseudomonadota</taxon>
        <taxon>Gammaproteobacteria</taxon>
        <taxon>Alteromonadales</taxon>
        <taxon>Colwelliaceae</taxon>
        <taxon>Thalassotalea</taxon>
    </lineage>
</organism>
<comment type="caution">
    <text evidence="2">The sequence shown here is derived from an EMBL/GenBank/DDBJ whole genome shotgun (WGS) entry which is preliminary data.</text>
</comment>
<proteinExistence type="predicted"/>
<evidence type="ECO:0000313" key="3">
    <source>
        <dbReference type="Proteomes" id="UP001157134"/>
    </source>
</evidence>
<dbReference type="Proteomes" id="UP001157134">
    <property type="component" value="Unassembled WGS sequence"/>
</dbReference>
<name>A0ABQ6HDP2_9GAMM</name>
<gene>
    <name evidence="2" type="ORF">tloyanaT_08430</name>
</gene>
<dbReference type="RefSeq" id="WP_284296182.1">
    <property type="nucleotide sequence ID" value="NZ_BSSV01000001.1"/>
</dbReference>
<sequence length="383" mass="42023">MKKYLLVFSLLASPVSNAFKSLPSPNSINSETLVVCNSYYNEFETSSSCGKYDLNFAKNAAKQLASDSNHSACANNSSEPKCSSLIASTGVAYFTVIDVTNNDVTKMKVDITSNSNATNPQSFFASWASPSQDDLTLAENLNELDVIYLTLIKRASFEEKAGLFVNKLGESWASLAQLANADTGDFSTIGNCKTALSYMYGDRKDATSKRCDALINSWIDVQAKELNSGIFTDFFDKRNSIKTTVTFEYETYEVIKKDTQIRLNFKFPDGSLLVLVITDNGPGSNPGIEVDTISSRDSEGTVLAKKLVELGYTPDSADVGYVSNAEAQAWARKINCDPHINSAINQKIKIVIKERDEDGKPVKVELFRIVDQTALTGNIYECN</sequence>
<keyword evidence="3" id="KW-1185">Reference proteome</keyword>
<feature type="chain" id="PRO_5046379362" evidence="1">
    <location>
        <begin position="19"/>
        <end position="383"/>
    </location>
</feature>
<reference evidence="2 3" key="1">
    <citation type="submission" date="2023-03" db="EMBL/GenBank/DDBJ databases">
        <title>Thalassotalea loyana LMG 22536T draft genome sequence.</title>
        <authorList>
            <person name="Sawabe T."/>
        </authorList>
    </citation>
    <scope>NUCLEOTIDE SEQUENCE [LARGE SCALE GENOMIC DNA]</scope>
    <source>
        <strain evidence="2 3">LMG 22536</strain>
    </source>
</reference>
<feature type="signal peptide" evidence="1">
    <location>
        <begin position="1"/>
        <end position="18"/>
    </location>
</feature>
<evidence type="ECO:0000256" key="1">
    <source>
        <dbReference type="SAM" id="SignalP"/>
    </source>
</evidence>